<keyword evidence="11" id="KW-1185">Reference proteome</keyword>
<dbReference type="InterPro" id="IPR003594">
    <property type="entry name" value="HATPase_dom"/>
</dbReference>
<dbReference type="Pfam" id="PF00672">
    <property type="entry name" value="HAMP"/>
    <property type="match status" value="1"/>
</dbReference>
<dbReference type="FunFam" id="3.30.565.10:FF:000006">
    <property type="entry name" value="Sensor histidine kinase WalK"/>
    <property type="match status" value="1"/>
</dbReference>
<name>A0A511MYW1_DEIC1</name>
<dbReference type="Pfam" id="PF02518">
    <property type="entry name" value="HATPase_c"/>
    <property type="match status" value="1"/>
</dbReference>
<feature type="transmembrane region" description="Helical" evidence="7">
    <location>
        <begin position="12"/>
        <end position="32"/>
    </location>
</feature>
<dbReference type="PRINTS" id="PR00344">
    <property type="entry name" value="BCTRLSENSOR"/>
</dbReference>
<keyword evidence="7" id="KW-1133">Transmembrane helix</keyword>
<dbReference type="InterPro" id="IPR003661">
    <property type="entry name" value="HisK_dim/P_dom"/>
</dbReference>
<dbReference type="SMART" id="SM00388">
    <property type="entry name" value="HisKA"/>
    <property type="match status" value="1"/>
</dbReference>
<dbReference type="InterPro" id="IPR036890">
    <property type="entry name" value="HATPase_C_sf"/>
</dbReference>
<dbReference type="AlphaFoldDB" id="A0A511MYW1"/>
<evidence type="ECO:0000256" key="6">
    <source>
        <dbReference type="ARBA" id="ARBA00022777"/>
    </source>
</evidence>
<dbReference type="InterPro" id="IPR003660">
    <property type="entry name" value="HAMP_dom"/>
</dbReference>
<dbReference type="Pfam" id="PF00512">
    <property type="entry name" value="HisKA"/>
    <property type="match status" value="1"/>
</dbReference>
<evidence type="ECO:0000256" key="2">
    <source>
        <dbReference type="ARBA" id="ARBA00004370"/>
    </source>
</evidence>
<evidence type="ECO:0000256" key="7">
    <source>
        <dbReference type="SAM" id="Phobius"/>
    </source>
</evidence>
<dbReference type="SUPFAM" id="SSF158472">
    <property type="entry name" value="HAMP domain-like"/>
    <property type="match status" value="1"/>
</dbReference>
<organism evidence="10 11">
    <name type="scientific">Deinococcus cellulosilyticus (strain DSM 18568 / NBRC 106333 / KACC 11606 / 5516J-15)</name>
    <dbReference type="NCBI Taxonomy" id="1223518"/>
    <lineage>
        <taxon>Bacteria</taxon>
        <taxon>Thermotogati</taxon>
        <taxon>Deinococcota</taxon>
        <taxon>Deinococci</taxon>
        <taxon>Deinococcales</taxon>
        <taxon>Deinococcaceae</taxon>
        <taxon>Deinococcus</taxon>
    </lineage>
</organism>
<dbReference type="Proteomes" id="UP000321306">
    <property type="component" value="Unassembled WGS sequence"/>
</dbReference>
<keyword evidence="7" id="KW-0472">Membrane</keyword>
<dbReference type="Gene3D" id="6.10.340.10">
    <property type="match status" value="1"/>
</dbReference>
<dbReference type="GO" id="GO:0000155">
    <property type="term" value="F:phosphorelay sensor kinase activity"/>
    <property type="evidence" value="ECO:0007669"/>
    <property type="project" value="InterPro"/>
</dbReference>
<protein>
    <recommendedName>
        <fullName evidence="3">histidine kinase</fullName>
        <ecNumber evidence="3">2.7.13.3</ecNumber>
    </recommendedName>
</protein>
<dbReference type="SUPFAM" id="SSF55874">
    <property type="entry name" value="ATPase domain of HSP90 chaperone/DNA topoisomerase II/histidine kinase"/>
    <property type="match status" value="1"/>
</dbReference>
<evidence type="ECO:0000313" key="10">
    <source>
        <dbReference type="EMBL" id="GEM45702.1"/>
    </source>
</evidence>
<dbReference type="EMBL" id="BJXB01000004">
    <property type="protein sequence ID" value="GEM45702.1"/>
    <property type="molecule type" value="Genomic_DNA"/>
</dbReference>
<dbReference type="SUPFAM" id="SSF47384">
    <property type="entry name" value="Homodimeric domain of signal transducing histidine kinase"/>
    <property type="match status" value="1"/>
</dbReference>
<keyword evidence="5" id="KW-0808">Transferase</keyword>
<evidence type="ECO:0000313" key="11">
    <source>
        <dbReference type="Proteomes" id="UP000321306"/>
    </source>
</evidence>
<dbReference type="EC" id="2.7.13.3" evidence="3"/>
<proteinExistence type="predicted"/>
<dbReference type="Gene3D" id="3.30.565.10">
    <property type="entry name" value="Histidine kinase-like ATPase, C-terminal domain"/>
    <property type="match status" value="1"/>
</dbReference>
<comment type="catalytic activity">
    <reaction evidence="1">
        <text>ATP + protein L-histidine = ADP + protein N-phospho-L-histidine.</text>
        <dbReference type="EC" id="2.7.13.3"/>
    </reaction>
</comment>
<keyword evidence="7" id="KW-0812">Transmembrane</keyword>
<feature type="domain" description="HAMP" evidence="9">
    <location>
        <begin position="181"/>
        <end position="233"/>
    </location>
</feature>
<dbReference type="PANTHER" id="PTHR43547:SF2">
    <property type="entry name" value="HYBRID SIGNAL TRANSDUCTION HISTIDINE KINASE C"/>
    <property type="match status" value="1"/>
</dbReference>
<dbReference type="CDD" id="cd06225">
    <property type="entry name" value="HAMP"/>
    <property type="match status" value="1"/>
</dbReference>
<comment type="subcellular location">
    <subcellularLocation>
        <location evidence="2">Membrane</location>
    </subcellularLocation>
</comment>
<dbReference type="SMART" id="SM00387">
    <property type="entry name" value="HATPase_c"/>
    <property type="match status" value="1"/>
</dbReference>
<dbReference type="Gene3D" id="1.10.287.130">
    <property type="match status" value="1"/>
</dbReference>
<evidence type="ECO:0000256" key="4">
    <source>
        <dbReference type="ARBA" id="ARBA00022553"/>
    </source>
</evidence>
<dbReference type="PROSITE" id="PS50885">
    <property type="entry name" value="HAMP"/>
    <property type="match status" value="1"/>
</dbReference>
<evidence type="ECO:0000259" key="8">
    <source>
        <dbReference type="PROSITE" id="PS50109"/>
    </source>
</evidence>
<reference evidence="10 11" key="1">
    <citation type="submission" date="2019-07" db="EMBL/GenBank/DDBJ databases">
        <title>Whole genome shotgun sequence of Deinococcus cellulosilyticus NBRC 106333.</title>
        <authorList>
            <person name="Hosoyama A."/>
            <person name="Uohara A."/>
            <person name="Ohji S."/>
            <person name="Ichikawa N."/>
        </authorList>
    </citation>
    <scope>NUCLEOTIDE SEQUENCE [LARGE SCALE GENOMIC DNA]</scope>
    <source>
        <strain evidence="10 11">NBRC 106333</strain>
    </source>
</reference>
<dbReference type="CDD" id="cd00075">
    <property type="entry name" value="HATPase"/>
    <property type="match status" value="1"/>
</dbReference>
<gene>
    <name evidence="10" type="ORF">DC3_13370</name>
</gene>
<dbReference type="PANTHER" id="PTHR43547">
    <property type="entry name" value="TWO-COMPONENT HISTIDINE KINASE"/>
    <property type="match status" value="1"/>
</dbReference>
<keyword evidence="6 10" id="KW-0418">Kinase</keyword>
<accession>A0A511MYW1</accession>
<evidence type="ECO:0000256" key="3">
    <source>
        <dbReference type="ARBA" id="ARBA00012438"/>
    </source>
</evidence>
<dbReference type="InterPro" id="IPR004358">
    <property type="entry name" value="Sig_transdc_His_kin-like_C"/>
</dbReference>
<evidence type="ECO:0000256" key="1">
    <source>
        <dbReference type="ARBA" id="ARBA00000085"/>
    </source>
</evidence>
<dbReference type="InterPro" id="IPR036097">
    <property type="entry name" value="HisK_dim/P_sf"/>
</dbReference>
<evidence type="ECO:0000256" key="5">
    <source>
        <dbReference type="ARBA" id="ARBA00022679"/>
    </source>
</evidence>
<dbReference type="SMART" id="SM00304">
    <property type="entry name" value="HAMP"/>
    <property type="match status" value="1"/>
</dbReference>
<evidence type="ECO:0000259" key="9">
    <source>
        <dbReference type="PROSITE" id="PS50885"/>
    </source>
</evidence>
<sequence>MLKKLFLSMQSQLALAFMFSRVAGYVFFLLLLPGLTVKNHRDYLEETRFNAFAQQVQDHYARHQQLKDLQIIESATVLDGQGQPVVVLASTMALLDRRGKLITPLKGHQMGETPSPDDLKYVRTLSQNGQVFATAVQLKQPPGQPHTTDEKALLQSVYETVKVTLPLGLLVAFVGAIVIAHFLTLPLQRLTRSAQAVMRKEKIQQVPVTLQNEVADLTQAFNEMLKNLAQGEQQRRQMIADIAHDLGTPLTVVSGYVQGMKQGKFQPTQERLEIIHDELLLLQNLVSDLRTLSLADEGTLQLSVDEVPPARLVSGIQQAFSLRAEKAGVQLDAQFEKDLPAVPMDLERMRQVLGNLVSNSLNHTGKGGQIHLRASSTPDHLILEVQDNGKGIPEEKLPFIFDRFFRVDESRNHEQAGGSGLGLAIARSIVELHGGRIFAQSALGQGTTMQVLLPRG</sequence>
<dbReference type="InterPro" id="IPR005467">
    <property type="entry name" value="His_kinase_dom"/>
</dbReference>
<dbReference type="CDD" id="cd00082">
    <property type="entry name" value="HisKA"/>
    <property type="match status" value="1"/>
</dbReference>
<feature type="transmembrane region" description="Helical" evidence="7">
    <location>
        <begin position="163"/>
        <end position="183"/>
    </location>
</feature>
<feature type="domain" description="Histidine kinase" evidence="8">
    <location>
        <begin position="241"/>
        <end position="456"/>
    </location>
</feature>
<dbReference type="RefSeq" id="WP_146883221.1">
    <property type="nucleotide sequence ID" value="NZ_BJXB01000004.1"/>
</dbReference>
<dbReference type="PROSITE" id="PS50109">
    <property type="entry name" value="HIS_KIN"/>
    <property type="match status" value="1"/>
</dbReference>
<keyword evidence="4" id="KW-0597">Phosphoprotein</keyword>
<comment type="caution">
    <text evidence="10">The sequence shown here is derived from an EMBL/GenBank/DDBJ whole genome shotgun (WGS) entry which is preliminary data.</text>
</comment>
<dbReference type="OrthoDB" id="59230at2"/>
<dbReference type="GO" id="GO:0016020">
    <property type="term" value="C:membrane"/>
    <property type="evidence" value="ECO:0007669"/>
    <property type="project" value="UniProtKB-SubCell"/>
</dbReference>